<evidence type="ECO:0000313" key="4">
    <source>
        <dbReference type="Proteomes" id="UP000256964"/>
    </source>
</evidence>
<feature type="region of interest" description="Disordered" evidence="1">
    <location>
        <begin position="55"/>
        <end position="82"/>
    </location>
</feature>
<proteinExistence type="predicted"/>
<protein>
    <submittedName>
        <fullName evidence="3">Uncharacterized protein</fullName>
    </submittedName>
</protein>
<keyword evidence="2" id="KW-0732">Signal</keyword>
<dbReference type="EMBL" id="KZ857432">
    <property type="protein sequence ID" value="RDX45958.1"/>
    <property type="molecule type" value="Genomic_DNA"/>
</dbReference>
<dbReference type="AlphaFoldDB" id="A0A371D086"/>
<keyword evidence="4" id="KW-1185">Reference proteome</keyword>
<accession>A0A371D086</accession>
<dbReference type="OrthoDB" id="3167181at2759"/>
<evidence type="ECO:0000256" key="1">
    <source>
        <dbReference type="SAM" id="MobiDB-lite"/>
    </source>
</evidence>
<sequence>MLFPSLPSLSALLLVLSLCGPATLARNIPVVHQHLARGAESHQWTNAQRLAAGLPPHAPRKLMRATPTEPNVAKRHAPSASPSLSAFANLPIAATETRTGRIEARTVADDASLGFVQLSSVEGSGVLKFAKESDDASVVTFTSSGLTPFDIATTGDSPLLTGDSPLFLGGSGTIAIATASTRTATLSSVLQTSPHARPMATGGESAIWTLDAATQKLVPLWVNPDGAHAKTTLAYSAIDGALLLAGDIDAYNQAHPEAPVTEAALYYVSN</sequence>
<feature type="chain" id="PRO_5016794248" evidence="2">
    <location>
        <begin position="26"/>
        <end position="270"/>
    </location>
</feature>
<dbReference type="STRING" id="139420.A0A371D086"/>
<name>A0A371D086_9APHY</name>
<dbReference type="Proteomes" id="UP000256964">
    <property type="component" value="Unassembled WGS sequence"/>
</dbReference>
<evidence type="ECO:0000256" key="2">
    <source>
        <dbReference type="SAM" id="SignalP"/>
    </source>
</evidence>
<gene>
    <name evidence="3" type="ORF">OH76DRAFT_917500</name>
</gene>
<organism evidence="3 4">
    <name type="scientific">Lentinus brumalis</name>
    <dbReference type="NCBI Taxonomy" id="2498619"/>
    <lineage>
        <taxon>Eukaryota</taxon>
        <taxon>Fungi</taxon>
        <taxon>Dikarya</taxon>
        <taxon>Basidiomycota</taxon>
        <taxon>Agaricomycotina</taxon>
        <taxon>Agaricomycetes</taxon>
        <taxon>Polyporales</taxon>
        <taxon>Polyporaceae</taxon>
        <taxon>Lentinus</taxon>
    </lineage>
</organism>
<feature type="signal peptide" evidence="2">
    <location>
        <begin position="1"/>
        <end position="25"/>
    </location>
</feature>
<reference evidence="3 4" key="1">
    <citation type="journal article" date="2018" name="Biotechnol. Biofuels">
        <title>Integrative visual omics of the white-rot fungus Polyporus brumalis exposes the biotechnological potential of its oxidative enzymes for delignifying raw plant biomass.</title>
        <authorList>
            <person name="Miyauchi S."/>
            <person name="Rancon A."/>
            <person name="Drula E."/>
            <person name="Hage H."/>
            <person name="Chaduli D."/>
            <person name="Favel A."/>
            <person name="Grisel S."/>
            <person name="Henrissat B."/>
            <person name="Herpoel-Gimbert I."/>
            <person name="Ruiz-Duenas F.J."/>
            <person name="Chevret D."/>
            <person name="Hainaut M."/>
            <person name="Lin J."/>
            <person name="Wang M."/>
            <person name="Pangilinan J."/>
            <person name="Lipzen A."/>
            <person name="Lesage-Meessen L."/>
            <person name="Navarro D."/>
            <person name="Riley R."/>
            <person name="Grigoriev I.V."/>
            <person name="Zhou S."/>
            <person name="Raouche S."/>
            <person name="Rosso M.N."/>
        </authorList>
    </citation>
    <scope>NUCLEOTIDE SEQUENCE [LARGE SCALE GENOMIC DNA]</scope>
    <source>
        <strain evidence="3 4">BRFM 1820</strain>
    </source>
</reference>
<evidence type="ECO:0000313" key="3">
    <source>
        <dbReference type="EMBL" id="RDX45958.1"/>
    </source>
</evidence>